<sequence>MTGKIISIFTNKGGVGKTTSAVSIAHGLAKKGIKTLLIDIDAQCNTTEPLVGIDPANNMYEILTGLKNIDECIRPLDFQNNFYCIPNSEDLTSLEPVLISKGSTGFYTLKEKIMDYCKKNYNITIIDCPPNFGIFVINALFCSDLAIVPTESGSKNSIKGLMAAQKFISEMQASGNPDLKLFKVLVTKLDKRTNIGKDYLAQIHDTFQDYVFQNHIPSCVDFQYAESMNKTIFQNAPKSTGAKAYMNVVSEIIYILEL</sequence>
<dbReference type="OrthoDB" id="9815116at2"/>
<dbReference type="InterPro" id="IPR027417">
    <property type="entry name" value="P-loop_NTPase"/>
</dbReference>
<proteinExistence type="predicted"/>
<feature type="domain" description="AAA" evidence="1">
    <location>
        <begin position="4"/>
        <end position="180"/>
    </location>
</feature>
<protein>
    <submittedName>
        <fullName evidence="2">Putative Sporulation initiation inhibitor protein soj</fullName>
    </submittedName>
</protein>
<dbReference type="RefSeq" id="WP_080809949.1">
    <property type="nucleotide sequence ID" value="NZ_LT828576.1"/>
</dbReference>
<dbReference type="PANTHER" id="PTHR13696">
    <property type="entry name" value="P-LOOP CONTAINING NUCLEOSIDE TRIPHOSPHATE HYDROLASE"/>
    <property type="match status" value="1"/>
</dbReference>
<dbReference type="Gene3D" id="3.40.50.300">
    <property type="entry name" value="P-loop containing nucleotide triphosphate hydrolases"/>
    <property type="match status" value="1"/>
</dbReference>
<evidence type="ECO:0000313" key="2">
    <source>
        <dbReference type="EMBL" id="SLM31113.1"/>
    </source>
</evidence>
<dbReference type="Proteomes" id="UP000191931">
    <property type="component" value="Unassembled WGS sequence"/>
</dbReference>
<organism evidence="2 3">
    <name type="scientific">Desulfamplus magnetovallimortis</name>
    <dbReference type="NCBI Taxonomy" id="1246637"/>
    <lineage>
        <taxon>Bacteria</taxon>
        <taxon>Pseudomonadati</taxon>
        <taxon>Thermodesulfobacteriota</taxon>
        <taxon>Desulfobacteria</taxon>
        <taxon>Desulfobacterales</taxon>
        <taxon>Desulfobacteraceae</taxon>
        <taxon>Desulfamplus</taxon>
    </lineage>
</organism>
<dbReference type="PIRSF" id="PIRSF009320">
    <property type="entry name" value="Nuc_binding_HP_1000"/>
    <property type="match status" value="1"/>
</dbReference>
<name>A0A1W1HFB3_9BACT</name>
<gene>
    <name evidence="2" type="ORF">MTBBW1_2700003</name>
</gene>
<dbReference type="Pfam" id="PF13614">
    <property type="entry name" value="AAA_31"/>
    <property type="match status" value="1"/>
</dbReference>
<dbReference type="PANTHER" id="PTHR13696:SF99">
    <property type="entry name" value="COBYRINIC ACID AC-DIAMIDE SYNTHASE"/>
    <property type="match status" value="1"/>
</dbReference>
<evidence type="ECO:0000259" key="1">
    <source>
        <dbReference type="Pfam" id="PF13614"/>
    </source>
</evidence>
<dbReference type="InterPro" id="IPR050678">
    <property type="entry name" value="DNA_Partitioning_ATPase"/>
</dbReference>
<dbReference type="SUPFAM" id="SSF52540">
    <property type="entry name" value="P-loop containing nucleoside triphosphate hydrolases"/>
    <property type="match status" value="1"/>
</dbReference>
<dbReference type="STRING" id="1246637.MTBBW1_2700003"/>
<dbReference type="EMBL" id="FWEV01000191">
    <property type="protein sequence ID" value="SLM31113.1"/>
    <property type="molecule type" value="Genomic_DNA"/>
</dbReference>
<dbReference type="InterPro" id="IPR025669">
    <property type="entry name" value="AAA_dom"/>
</dbReference>
<accession>A0A1W1HFB3</accession>
<reference evidence="2 3" key="1">
    <citation type="submission" date="2017-03" db="EMBL/GenBank/DDBJ databases">
        <authorList>
            <person name="Afonso C.L."/>
            <person name="Miller P.J."/>
            <person name="Scott M.A."/>
            <person name="Spackman E."/>
            <person name="Goraichik I."/>
            <person name="Dimitrov K.M."/>
            <person name="Suarez D.L."/>
            <person name="Swayne D.E."/>
        </authorList>
    </citation>
    <scope>NUCLEOTIDE SEQUENCE [LARGE SCALE GENOMIC DNA]</scope>
    <source>
        <strain evidence="2">PRJEB14757</strain>
    </source>
</reference>
<dbReference type="AlphaFoldDB" id="A0A1W1HFB3"/>
<keyword evidence="3" id="KW-1185">Reference proteome</keyword>
<evidence type="ECO:0000313" key="3">
    <source>
        <dbReference type="Proteomes" id="UP000191931"/>
    </source>
</evidence>
<dbReference type="CDD" id="cd02042">
    <property type="entry name" value="ParAB_family"/>
    <property type="match status" value="1"/>
</dbReference>